<dbReference type="PANTHER" id="PTHR42085">
    <property type="entry name" value="F-BOX DOMAIN-CONTAINING PROTEIN"/>
    <property type="match status" value="1"/>
</dbReference>
<evidence type="ECO:0008006" key="4">
    <source>
        <dbReference type="Google" id="ProtNLM"/>
    </source>
</evidence>
<evidence type="ECO:0000313" key="2">
    <source>
        <dbReference type="EMBL" id="KAF2006653.1"/>
    </source>
</evidence>
<evidence type="ECO:0000256" key="1">
    <source>
        <dbReference type="SAM" id="MobiDB-lite"/>
    </source>
</evidence>
<sequence length="573" mass="65973">MAKLLPNSVQHGESTPQDKSRPSFLGLPRELQIMILEAMFLVPGGIILRGNEKNRPPRNYFSLWDVPPHYHGSASLIQVRTFSQILLNCRQLYSDVIRILYSDNHFYFSYQQPRPEDGIDMFPWCTETLAASMWLDSIGRNMQFLRHFTVLFSRTGPVRDHIDVTKLLVFKGCHERLVVETNTENDPCGHKFCTPPICFRNNMTIGFGYRNHAGEPLPNMESLREGVSDIDAWLVSHAFDDLVYEKPMSASCRFPDLFYRVCLPANTRARGYIEYKPYNHCIGVADPHDAEITATDGHTKIEKKYHAKLTRLPGSIIKQIFQILHQLPANTRPRTEIQINADPETWARQPRLDVNLIKVSRSLSDLAINDFYHRVCFTVRGSSSTTRASIPDANRLINFMLQRFKYAMDPTTIHINYKLNTASGPKGLLVNIRPLVLFYIRCLQTGKRFEKSKNPLFVEASCQLLSHPRPFAKTIRIRWSTVHHEARFWLREKAHLPLLCKIARLHKIRDESPQVRKILDGPCPDIWMSFETRHPDVEQVTSHQPTDNDGGLGFVSWGEVLESIITHDLSLYD</sequence>
<reference evidence="2" key="1">
    <citation type="journal article" date="2020" name="Stud. Mycol.">
        <title>101 Dothideomycetes genomes: a test case for predicting lifestyles and emergence of pathogens.</title>
        <authorList>
            <person name="Haridas S."/>
            <person name="Albert R."/>
            <person name="Binder M."/>
            <person name="Bloem J."/>
            <person name="Labutti K."/>
            <person name="Salamov A."/>
            <person name="Andreopoulos B."/>
            <person name="Baker S."/>
            <person name="Barry K."/>
            <person name="Bills G."/>
            <person name="Bluhm B."/>
            <person name="Cannon C."/>
            <person name="Castanera R."/>
            <person name="Culley D."/>
            <person name="Daum C."/>
            <person name="Ezra D."/>
            <person name="Gonzalez J."/>
            <person name="Henrissat B."/>
            <person name="Kuo A."/>
            <person name="Liang C."/>
            <person name="Lipzen A."/>
            <person name="Lutzoni F."/>
            <person name="Magnuson J."/>
            <person name="Mondo S."/>
            <person name="Nolan M."/>
            <person name="Ohm R."/>
            <person name="Pangilinan J."/>
            <person name="Park H.-J."/>
            <person name="Ramirez L."/>
            <person name="Alfaro M."/>
            <person name="Sun H."/>
            <person name="Tritt A."/>
            <person name="Yoshinaga Y."/>
            <person name="Zwiers L.-H."/>
            <person name="Turgeon B."/>
            <person name="Goodwin S."/>
            <person name="Spatafora J."/>
            <person name="Crous P."/>
            <person name="Grigoriev I."/>
        </authorList>
    </citation>
    <scope>NUCLEOTIDE SEQUENCE</scope>
    <source>
        <strain evidence="2">CBS 123094</strain>
    </source>
</reference>
<dbReference type="EMBL" id="ML977559">
    <property type="protein sequence ID" value="KAF2006653.1"/>
    <property type="molecule type" value="Genomic_DNA"/>
</dbReference>
<dbReference type="PANTHER" id="PTHR42085:SF8">
    <property type="entry name" value="F-BOX DOMAIN-CONTAINING PROTEIN"/>
    <property type="match status" value="1"/>
</dbReference>
<feature type="region of interest" description="Disordered" evidence="1">
    <location>
        <begin position="1"/>
        <end position="23"/>
    </location>
</feature>
<gene>
    <name evidence="2" type="ORF">P154DRAFT_615367</name>
</gene>
<accession>A0A6A5WXW2</accession>
<dbReference type="InterPro" id="IPR038883">
    <property type="entry name" value="AN11006-like"/>
</dbReference>
<name>A0A6A5WXW2_9PLEO</name>
<organism evidence="2 3">
    <name type="scientific">Amniculicola lignicola CBS 123094</name>
    <dbReference type="NCBI Taxonomy" id="1392246"/>
    <lineage>
        <taxon>Eukaryota</taxon>
        <taxon>Fungi</taxon>
        <taxon>Dikarya</taxon>
        <taxon>Ascomycota</taxon>
        <taxon>Pezizomycotina</taxon>
        <taxon>Dothideomycetes</taxon>
        <taxon>Pleosporomycetidae</taxon>
        <taxon>Pleosporales</taxon>
        <taxon>Amniculicolaceae</taxon>
        <taxon>Amniculicola</taxon>
    </lineage>
</organism>
<proteinExistence type="predicted"/>
<dbReference type="AlphaFoldDB" id="A0A6A5WXW2"/>
<keyword evidence="3" id="KW-1185">Reference proteome</keyword>
<protein>
    <recommendedName>
        <fullName evidence="4">F-box domain-containing protein</fullName>
    </recommendedName>
</protein>
<evidence type="ECO:0000313" key="3">
    <source>
        <dbReference type="Proteomes" id="UP000799779"/>
    </source>
</evidence>
<dbReference type="Proteomes" id="UP000799779">
    <property type="component" value="Unassembled WGS sequence"/>
</dbReference>